<dbReference type="AlphaFoldDB" id="A0AAW0A3E4"/>
<dbReference type="Gene3D" id="3.80.10.10">
    <property type="entry name" value="Ribonuclease Inhibitor"/>
    <property type="match status" value="1"/>
</dbReference>
<organism evidence="2 3">
    <name type="scientific">Favolaschia claudopus</name>
    <dbReference type="NCBI Taxonomy" id="2862362"/>
    <lineage>
        <taxon>Eukaryota</taxon>
        <taxon>Fungi</taxon>
        <taxon>Dikarya</taxon>
        <taxon>Basidiomycota</taxon>
        <taxon>Agaricomycotina</taxon>
        <taxon>Agaricomycetes</taxon>
        <taxon>Agaricomycetidae</taxon>
        <taxon>Agaricales</taxon>
        <taxon>Marasmiineae</taxon>
        <taxon>Mycenaceae</taxon>
        <taxon>Favolaschia</taxon>
    </lineage>
</organism>
<evidence type="ECO:0000313" key="2">
    <source>
        <dbReference type="EMBL" id="KAK7000331.1"/>
    </source>
</evidence>
<comment type="caution">
    <text evidence="2">The sequence shown here is derived from an EMBL/GenBank/DDBJ whole genome shotgun (WGS) entry which is preliminary data.</text>
</comment>
<dbReference type="PANTHER" id="PTHR38926">
    <property type="entry name" value="F-BOX DOMAIN CONTAINING PROTEIN, EXPRESSED"/>
    <property type="match status" value="1"/>
</dbReference>
<keyword evidence="3" id="KW-1185">Reference proteome</keyword>
<keyword evidence="1" id="KW-0175">Coiled coil</keyword>
<dbReference type="SUPFAM" id="SSF52047">
    <property type="entry name" value="RNI-like"/>
    <property type="match status" value="1"/>
</dbReference>
<protein>
    <recommendedName>
        <fullName evidence="4">F-box domain-containing protein</fullName>
    </recommendedName>
</protein>
<evidence type="ECO:0000256" key="1">
    <source>
        <dbReference type="SAM" id="Coils"/>
    </source>
</evidence>
<gene>
    <name evidence="2" type="ORF">R3P38DRAFT_3057986</name>
</gene>
<dbReference type="Proteomes" id="UP001362999">
    <property type="component" value="Unassembled WGS sequence"/>
</dbReference>
<accession>A0AAW0A3E4</accession>
<feature type="coiled-coil region" evidence="1">
    <location>
        <begin position="17"/>
        <end position="44"/>
    </location>
</feature>
<dbReference type="EMBL" id="JAWWNJ010000089">
    <property type="protein sequence ID" value="KAK7000331.1"/>
    <property type="molecule type" value="Genomic_DNA"/>
</dbReference>
<evidence type="ECO:0000313" key="3">
    <source>
        <dbReference type="Proteomes" id="UP001362999"/>
    </source>
</evidence>
<proteinExistence type="predicted"/>
<reference evidence="2 3" key="1">
    <citation type="journal article" date="2024" name="J Genomics">
        <title>Draft genome sequencing and assembly of Favolaschia claudopus CIRM-BRFM 2984 isolated from oak limbs.</title>
        <authorList>
            <person name="Navarro D."/>
            <person name="Drula E."/>
            <person name="Chaduli D."/>
            <person name="Cazenave R."/>
            <person name="Ahrendt S."/>
            <person name="Wang J."/>
            <person name="Lipzen A."/>
            <person name="Daum C."/>
            <person name="Barry K."/>
            <person name="Grigoriev I.V."/>
            <person name="Favel A."/>
            <person name="Rosso M.N."/>
            <person name="Martin F."/>
        </authorList>
    </citation>
    <scope>NUCLEOTIDE SEQUENCE [LARGE SCALE GENOMIC DNA]</scope>
    <source>
        <strain evidence="2 3">CIRM-BRFM 2984</strain>
    </source>
</reference>
<dbReference type="InterPro" id="IPR032675">
    <property type="entry name" value="LRR_dom_sf"/>
</dbReference>
<evidence type="ECO:0008006" key="4">
    <source>
        <dbReference type="Google" id="ProtNLM"/>
    </source>
</evidence>
<dbReference type="PANTHER" id="PTHR38926:SF5">
    <property type="entry name" value="F-BOX AND LEUCINE-RICH REPEAT PROTEIN 6"/>
    <property type="match status" value="1"/>
</dbReference>
<name>A0AAW0A3E4_9AGAR</name>
<sequence length="489" mass="54782">MSPPPQASVDAELCAQIDELTRKIDAQKLLLRDLEEQRSQARRRLNSLHDPMARLPLEIQSHIFLCVDHTWDKPSTYPDNVPMVFVAVSRLWRHIALSTPRLWSTISMNNLPRRACYAELCGKWMERAGTLPLSMSLEGSSLRLARSGIQDLVYQYRERLESLTLKLDGTHTDVNGFGALVDVDGPFKALRKLTISSEVDVALGSAEDLGLLNMLDDAPNLTHCVMRNFFYEEEEDLEPEDSELLPVTLTSLETLELGSPHIFAFLSRAGNSAGILQHLTLPALKNLHLSALDITYDAFTAFLTRSSPPLESLDLALHSGVWPDAVLEQSLCLIPTLTSLKISAGSGTPQQDRFGPFLELLASSRDILPNLRKLTLWMRHSASVDYERIIRMLDNRRKCPAPLECLEIYFAPFGDQGHDYSTNLPSEGQIRSALEQLVKNGMQIHIGPSTRNLLENLSEEQQALRQKSQMEAIRSAMRGRGFVFPSTIS</sequence>